<feature type="region of interest" description="Disordered" evidence="1">
    <location>
        <begin position="1"/>
        <end position="39"/>
    </location>
</feature>
<reference evidence="2" key="1">
    <citation type="submission" date="2018-08" db="EMBL/GenBank/DDBJ databases">
        <title>Identification of Burkholderia cepacia strains that express a Burkholderia pseudomallei-like capsular polysaccharide.</title>
        <authorList>
            <person name="Burtnick M.N."/>
            <person name="Vongsouvath M."/>
            <person name="Newton P."/>
            <person name="Wuthiekanun V."/>
            <person name="Limmathurotsakul D."/>
            <person name="Brett P.J."/>
            <person name="Chantratita N."/>
            <person name="Dance D.A."/>
        </authorList>
    </citation>
    <scope>NUCLEOTIDE SEQUENCE</scope>
    <source>
        <strain evidence="2">SBXCC001</strain>
    </source>
</reference>
<accession>A0AAW9D0I1</accession>
<sequence>MALPRRRRAAAGHAALRRMTRSGAAAQKNGDARKGASPF</sequence>
<organism evidence="2 3">
    <name type="scientific">Burkholderia thailandensis</name>
    <dbReference type="NCBI Taxonomy" id="57975"/>
    <lineage>
        <taxon>Bacteria</taxon>
        <taxon>Pseudomonadati</taxon>
        <taxon>Pseudomonadota</taxon>
        <taxon>Betaproteobacteria</taxon>
        <taxon>Burkholderiales</taxon>
        <taxon>Burkholderiaceae</taxon>
        <taxon>Burkholderia</taxon>
        <taxon>pseudomallei group</taxon>
    </lineage>
</organism>
<dbReference type="Proteomes" id="UP001272137">
    <property type="component" value="Unassembled WGS sequence"/>
</dbReference>
<gene>
    <name evidence="2" type="ORF">C7S16_1004</name>
</gene>
<feature type="compositionally biased region" description="Basic and acidic residues" evidence="1">
    <location>
        <begin position="30"/>
        <end position="39"/>
    </location>
</feature>
<feature type="compositionally biased region" description="Basic residues" evidence="1">
    <location>
        <begin position="1"/>
        <end position="20"/>
    </location>
</feature>
<evidence type="ECO:0000256" key="1">
    <source>
        <dbReference type="SAM" id="MobiDB-lite"/>
    </source>
</evidence>
<evidence type="ECO:0000313" key="2">
    <source>
        <dbReference type="EMBL" id="MDW9256334.1"/>
    </source>
</evidence>
<name>A0AAW9D0I1_BURTH</name>
<evidence type="ECO:0000313" key="3">
    <source>
        <dbReference type="Proteomes" id="UP001272137"/>
    </source>
</evidence>
<protein>
    <submittedName>
        <fullName evidence="2">Uncharacterized protein</fullName>
    </submittedName>
</protein>
<comment type="caution">
    <text evidence="2">The sequence shown here is derived from an EMBL/GenBank/DDBJ whole genome shotgun (WGS) entry which is preliminary data.</text>
</comment>
<dbReference type="AlphaFoldDB" id="A0AAW9D0I1"/>
<dbReference type="EMBL" id="QXCT01000002">
    <property type="protein sequence ID" value="MDW9256334.1"/>
    <property type="molecule type" value="Genomic_DNA"/>
</dbReference>
<proteinExistence type="predicted"/>